<dbReference type="Pfam" id="PF01244">
    <property type="entry name" value="Peptidase_M19"/>
    <property type="match status" value="1"/>
</dbReference>
<dbReference type="AlphaFoldDB" id="A0A381KMS8"/>
<dbReference type="Gene3D" id="3.20.20.140">
    <property type="entry name" value="Metal-dependent hydrolases"/>
    <property type="match status" value="1"/>
</dbReference>
<dbReference type="GO" id="GO:0070573">
    <property type="term" value="F:metallodipeptidase activity"/>
    <property type="evidence" value="ECO:0007669"/>
    <property type="project" value="InterPro"/>
</dbReference>
<evidence type="ECO:0000313" key="1">
    <source>
        <dbReference type="EMBL" id="SUY83391.1"/>
    </source>
</evidence>
<dbReference type="GO" id="GO:0006508">
    <property type="term" value="P:proteolysis"/>
    <property type="evidence" value="ECO:0007669"/>
    <property type="project" value="InterPro"/>
</dbReference>
<reference evidence="1" key="1">
    <citation type="submission" date="2018-06" db="EMBL/GenBank/DDBJ databases">
        <authorList>
            <consortium name="Pathogen Informatics"/>
            <person name="Doyle S."/>
        </authorList>
    </citation>
    <scope>NUCLEOTIDE SEQUENCE</scope>
    <source>
        <strain evidence="1">NCTC13307</strain>
    </source>
</reference>
<dbReference type="InterPro" id="IPR032466">
    <property type="entry name" value="Metal_Hydrolase"/>
</dbReference>
<dbReference type="InterPro" id="IPR008257">
    <property type="entry name" value="Pept_M19"/>
</dbReference>
<dbReference type="PANTHER" id="PTHR10443:SF12">
    <property type="entry name" value="DIPEPTIDASE"/>
    <property type="match status" value="1"/>
</dbReference>
<protein>
    <submittedName>
        <fullName evidence="1">Dipeptidase</fullName>
    </submittedName>
</protein>
<name>A0A381KMS8_CLODI</name>
<accession>A0A381KMS8</accession>
<organism evidence="1">
    <name type="scientific">Clostridioides difficile</name>
    <name type="common">Peptoclostridium difficile</name>
    <dbReference type="NCBI Taxonomy" id="1496"/>
    <lineage>
        <taxon>Bacteria</taxon>
        <taxon>Bacillati</taxon>
        <taxon>Bacillota</taxon>
        <taxon>Clostridia</taxon>
        <taxon>Peptostreptococcales</taxon>
        <taxon>Peptostreptococcaceae</taxon>
        <taxon>Clostridioides</taxon>
    </lineage>
</organism>
<dbReference type="SUPFAM" id="SSF51556">
    <property type="entry name" value="Metallo-dependent hydrolases"/>
    <property type="match status" value="1"/>
</dbReference>
<gene>
    <name evidence="1" type="ORF">NCTC13307_04514</name>
</gene>
<dbReference type="PANTHER" id="PTHR10443">
    <property type="entry name" value="MICROSOMAL DIPEPTIDASE"/>
    <property type="match status" value="1"/>
</dbReference>
<proteinExistence type="predicted"/>
<dbReference type="PROSITE" id="PS51365">
    <property type="entry name" value="RENAL_DIPEPTIDASE_2"/>
    <property type="match status" value="1"/>
</dbReference>
<sequence length="141" mass="16209">MKFIDLHCDTIAKLMENVETSELKSNKYSVDIDRLKKGDSLAQTFALFVDTEEVKHPFDYCMSMANKFHEEMKKNSDEIALATNYEEIMKNQSEGKLTALLSIEEGAVLEGKLENLKKFYDLGVRMMTISWNHVNELSFPS</sequence>
<dbReference type="EMBL" id="UFWD01000002">
    <property type="protein sequence ID" value="SUY83391.1"/>
    <property type="molecule type" value="Genomic_DNA"/>
</dbReference>